<dbReference type="EMBL" id="AY043265">
    <property type="protein sequence ID" value="AAK85629.1"/>
    <property type="molecule type" value="Genomic_DNA"/>
</dbReference>
<evidence type="ECO:0000313" key="1">
    <source>
        <dbReference type="EMBL" id="AAK85629.1"/>
    </source>
</evidence>
<dbReference type="KEGG" id="vg:1727446"/>
<dbReference type="GeneID" id="1727446"/>
<dbReference type="Proteomes" id="UP000203221">
    <property type="component" value="Segment"/>
</dbReference>
<sequence length="87" mass="9733">MTTQTAQQTTLKVTHDNVLSLQSSIETYLNNTEPAGGIELEDRLFAILSIVNSIVFDEDQTSYTFLKTNLSNCINILLDLITIKQLL</sequence>
<proteinExistence type="predicted"/>
<evidence type="ECO:0000313" key="2">
    <source>
        <dbReference type="Proteomes" id="UP000203221"/>
    </source>
</evidence>
<keyword evidence="2" id="KW-1185">Reference proteome</keyword>
<name>Q91GI8_NPVEP</name>
<organism evidence="1 2">
    <name type="scientific">Epiphyas postvittana nucleopolyhedrovirus</name>
    <name type="common">EppoMNPV</name>
    <dbReference type="NCBI Taxonomy" id="70600"/>
    <lineage>
        <taxon>Viruses</taxon>
        <taxon>Viruses incertae sedis</taxon>
        <taxon>Naldaviricetes</taxon>
        <taxon>Lefavirales</taxon>
        <taxon>Baculoviridae</taxon>
        <taxon>Alphabaculovirus</taxon>
        <taxon>Alphabaculovirus eppostvittanae</taxon>
    </lineage>
</organism>
<dbReference type="RefSeq" id="NP_203234.1">
    <property type="nucleotide sequence ID" value="NC_003083.1"/>
</dbReference>
<reference evidence="1 2" key="1">
    <citation type="journal article" date="2002" name="J. Gen. Virol.">
        <title>Whole genome analysis of the Epiphyas postvittana nucleopolyhedrovirus.</title>
        <authorList>
            <person name="Hyink O."/>
            <person name="Dellow R.A."/>
            <person name="Olsen M.J."/>
            <person name="Caradoc-Davies K.M.B."/>
            <person name="Drake K."/>
            <person name="Herniou E.A."/>
            <person name="Cory J.S."/>
            <person name="O'Reilly D.R."/>
            <person name="Ward V.K."/>
        </authorList>
    </citation>
    <scope>NUCLEOTIDE SEQUENCE [LARGE SCALE GENOMIC DNA]</scope>
</reference>
<organismHost>
    <name type="scientific">Lepidoptera</name>
    <name type="common">moths &amp; butterflies</name>
    <dbReference type="NCBI Taxonomy" id="7088"/>
</organismHost>
<accession>Q91GI8</accession>
<protein>
    <submittedName>
        <fullName evidence="1">Uncharacterized protein</fullName>
    </submittedName>
</protein>